<dbReference type="InterPro" id="IPR021102">
    <property type="entry name" value="PNGase_A"/>
</dbReference>
<comment type="caution">
    <text evidence="4">The sequence shown here is derived from an EMBL/GenBank/DDBJ whole genome shotgun (WGS) entry which is preliminary data.</text>
</comment>
<dbReference type="Pfam" id="PF25156">
    <property type="entry name" value="PNGase_A_C"/>
    <property type="match status" value="1"/>
</dbReference>
<evidence type="ECO:0000256" key="2">
    <source>
        <dbReference type="SAM" id="SignalP"/>
    </source>
</evidence>
<feature type="domain" description="Peptide N-acetyl-beta-D-glucosaminyl asparaginase amidase A N-terminal" evidence="3">
    <location>
        <begin position="92"/>
        <end position="407"/>
    </location>
</feature>
<dbReference type="InterPro" id="IPR056948">
    <property type="entry name" value="PNGaseA_N"/>
</dbReference>
<reference evidence="4" key="1">
    <citation type="submission" date="2023-06" db="EMBL/GenBank/DDBJ databases">
        <authorList>
            <person name="Noh H."/>
        </authorList>
    </citation>
    <scope>NUCLEOTIDE SEQUENCE</scope>
    <source>
        <strain evidence="4">DUCC20226</strain>
    </source>
</reference>
<protein>
    <recommendedName>
        <fullName evidence="3">Peptide N-acetyl-beta-D-glucosaminyl asparaginase amidase A N-terminal domain-containing protein</fullName>
    </recommendedName>
</protein>
<dbReference type="Proteomes" id="UP001265746">
    <property type="component" value="Unassembled WGS sequence"/>
</dbReference>
<proteinExistence type="predicted"/>
<keyword evidence="5" id="KW-1185">Reference proteome</keyword>
<dbReference type="PANTHER" id="PTHR31104">
    <property type="entry name" value="PEPTIDE-N4-(N-ACETYL-BETA-GLUCOSAMINYL)ASPARAGINE AMIDASE A PROTEIN"/>
    <property type="match status" value="1"/>
</dbReference>
<evidence type="ECO:0000259" key="3">
    <source>
        <dbReference type="Pfam" id="PF12222"/>
    </source>
</evidence>
<dbReference type="Pfam" id="PF12222">
    <property type="entry name" value="PNGaseA"/>
    <property type="match status" value="1"/>
</dbReference>
<keyword evidence="2" id="KW-0732">Signal</keyword>
<evidence type="ECO:0000313" key="5">
    <source>
        <dbReference type="Proteomes" id="UP001265746"/>
    </source>
</evidence>
<evidence type="ECO:0000256" key="1">
    <source>
        <dbReference type="SAM" id="MobiDB-lite"/>
    </source>
</evidence>
<feature type="region of interest" description="Disordered" evidence="1">
    <location>
        <begin position="637"/>
        <end position="659"/>
    </location>
</feature>
<organism evidence="4 5">
    <name type="scientific">Phomopsis amygdali</name>
    <name type="common">Fusicoccum amygdali</name>
    <dbReference type="NCBI Taxonomy" id="1214568"/>
    <lineage>
        <taxon>Eukaryota</taxon>
        <taxon>Fungi</taxon>
        <taxon>Dikarya</taxon>
        <taxon>Ascomycota</taxon>
        <taxon>Pezizomycotina</taxon>
        <taxon>Sordariomycetes</taxon>
        <taxon>Sordariomycetidae</taxon>
        <taxon>Diaporthales</taxon>
        <taxon>Diaporthaceae</taxon>
        <taxon>Diaporthe</taxon>
    </lineage>
</organism>
<name>A0AAD9S8S4_PHOAM</name>
<dbReference type="EMBL" id="JAUJFL010000005">
    <property type="protein sequence ID" value="KAK2602394.1"/>
    <property type="molecule type" value="Genomic_DNA"/>
</dbReference>
<feature type="chain" id="PRO_5042226714" description="Peptide N-acetyl-beta-D-glucosaminyl asparaginase amidase A N-terminal domain-containing protein" evidence="2">
    <location>
        <begin position="16"/>
        <end position="659"/>
    </location>
</feature>
<feature type="signal peptide" evidence="2">
    <location>
        <begin position="1"/>
        <end position="15"/>
    </location>
</feature>
<accession>A0AAD9S8S4</accession>
<dbReference type="AlphaFoldDB" id="A0AAD9S8S4"/>
<sequence length="659" mass="70857">MLLFYCLLLFGQVTSLASLASKASIPHHHYERDILLADDRHFSKRQFPNSTLVSQVLEVTPPILGWDGQIIGAGRPTPFTGVDTTVDAGSAEECKVTLAIRSFANSFNQPFVGDYAPPECLGDSNTAVMNLTVETIGRQFDRLSFIFLGNTEVLRWSTAQPRRNGVAYTAIKDASSFMPLWRQPQRVIFDLGNLLNENLDGIFNTTLEVTFFQAPGSLSSNADHIIPISRRIGLNESRPSVFNTANDNATTIVKDFPRNARKAIFTIQSCGQIDEEFWWSNFPSSTALSFNATGNPSGGFSGYREIQLFIDGQLAGIQAPFPIIFTGGLNPSFWSPIVGIDVFDEKEAEIDISPFLPLLCDGAPHNFTLRVVGLDDNGSNSATLSTSVGGYWQLSGKVFVWTEDDASFITTGSPPTLDATDPVITLTQSLTQNATGANETLKYDVSVSRSIRITGSIVTPSGPINITWAQDITTTARGFISDFGNTSSVHFETTATSASTRDDAIEFSSSTSYPLVVNSTQFVLPNGTVRTDTLLGRSKNTSKSVGEEAVFPSGLQVFSVLPETADAVTNTSELLLSTSQNASGTRLVFPGGGAQNGSYAVAGVEQIMSFSGKTNTAVEVIELYLRDVSVRSDGSIVSDTERVGGSDVPPGRAGLRPGT</sequence>
<evidence type="ECO:0000313" key="4">
    <source>
        <dbReference type="EMBL" id="KAK2602394.1"/>
    </source>
</evidence>
<gene>
    <name evidence="4" type="ORF">N8I77_008929</name>
</gene>